<dbReference type="AlphaFoldDB" id="A0AAV9MUG8"/>
<dbReference type="EMBL" id="JAVRRD010000046">
    <property type="protein sequence ID" value="KAK5044623.1"/>
    <property type="molecule type" value="Genomic_DNA"/>
</dbReference>
<dbReference type="GO" id="GO:0003677">
    <property type="term" value="F:DNA binding"/>
    <property type="evidence" value="ECO:0007669"/>
    <property type="project" value="UniProtKB-KW"/>
</dbReference>
<gene>
    <name evidence="8" type="ORF">LTR84_010637</name>
</gene>
<keyword evidence="4" id="KW-0804">Transcription</keyword>
<proteinExistence type="predicted"/>
<evidence type="ECO:0000259" key="7">
    <source>
        <dbReference type="SMART" id="SM00906"/>
    </source>
</evidence>
<keyword evidence="1" id="KW-0862">Zinc</keyword>
<name>A0AAV9MUG8_9EURO</name>
<dbReference type="GeneID" id="89978793"/>
<dbReference type="PANTHER" id="PTHR47171">
    <property type="entry name" value="FARA-RELATED"/>
    <property type="match status" value="1"/>
</dbReference>
<dbReference type="InterPro" id="IPR052073">
    <property type="entry name" value="Amide_Lactam_Regulators"/>
</dbReference>
<dbReference type="RefSeq" id="XP_064700279.1">
    <property type="nucleotide sequence ID" value="XM_064854172.1"/>
</dbReference>
<evidence type="ECO:0000256" key="1">
    <source>
        <dbReference type="ARBA" id="ARBA00022833"/>
    </source>
</evidence>
<sequence>MPLAVSSMTEAMESSKPPGPAGRFVTTVGREETAQSQFPSPVAGTTSSPSIAGSRSLERTPSTTNTVQEVDIALNLADLGQSGKHNDAVIVQTIEPEQTSTSNNAATNGLSQHPHAPRYRKWAGFVGESWYASFLLRASNNDSAKLRQHIIHRPYSTHGESQEPGGANGELWQESSPEQLPDDLVPQDLISGLVEAYFARFHVLFPILSKSEFQAAFAEGRVPIILLRCVMFIGSVHCDATIIHRMGYSTRADAGDDLFDRARNCVNEHPGAPRCLQITCAFLLHHWWGRPLGVKDPVSWLATAILLGQSMGMHRSLDGSYMAPSSRAHWKRTWWCLYIRDRQVALSMGAPMIINDLECDIEDLTREDFPDESEVTAHFKDLLQLFIAFTPYTN</sequence>
<dbReference type="CDD" id="cd12148">
    <property type="entry name" value="fungal_TF_MHR"/>
    <property type="match status" value="1"/>
</dbReference>
<keyword evidence="5" id="KW-0539">Nucleus</keyword>
<organism evidence="8 9">
    <name type="scientific">Exophiala bonariae</name>
    <dbReference type="NCBI Taxonomy" id="1690606"/>
    <lineage>
        <taxon>Eukaryota</taxon>
        <taxon>Fungi</taxon>
        <taxon>Dikarya</taxon>
        <taxon>Ascomycota</taxon>
        <taxon>Pezizomycotina</taxon>
        <taxon>Eurotiomycetes</taxon>
        <taxon>Chaetothyriomycetidae</taxon>
        <taxon>Chaetothyriales</taxon>
        <taxon>Herpotrichiellaceae</taxon>
        <taxon>Exophiala</taxon>
    </lineage>
</organism>
<dbReference type="GO" id="GO:0006351">
    <property type="term" value="P:DNA-templated transcription"/>
    <property type="evidence" value="ECO:0007669"/>
    <property type="project" value="InterPro"/>
</dbReference>
<protein>
    <recommendedName>
        <fullName evidence="7">Xylanolytic transcriptional activator regulatory domain-containing protein</fullName>
    </recommendedName>
</protein>
<evidence type="ECO:0000256" key="2">
    <source>
        <dbReference type="ARBA" id="ARBA00023015"/>
    </source>
</evidence>
<evidence type="ECO:0000313" key="9">
    <source>
        <dbReference type="Proteomes" id="UP001358417"/>
    </source>
</evidence>
<evidence type="ECO:0000313" key="8">
    <source>
        <dbReference type="EMBL" id="KAK5044623.1"/>
    </source>
</evidence>
<feature type="domain" description="Xylanolytic transcriptional activator regulatory" evidence="7">
    <location>
        <begin position="297"/>
        <end position="370"/>
    </location>
</feature>
<evidence type="ECO:0000256" key="3">
    <source>
        <dbReference type="ARBA" id="ARBA00023125"/>
    </source>
</evidence>
<dbReference type="GO" id="GO:0008270">
    <property type="term" value="F:zinc ion binding"/>
    <property type="evidence" value="ECO:0007669"/>
    <property type="project" value="InterPro"/>
</dbReference>
<dbReference type="Pfam" id="PF04082">
    <property type="entry name" value="Fungal_trans"/>
    <property type="match status" value="1"/>
</dbReference>
<dbReference type="PANTHER" id="PTHR47171:SF1">
    <property type="entry name" value="ZN(II)2CYS6 TRANSCRIPTION FACTOR (EUROFUNG)"/>
    <property type="match status" value="1"/>
</dbReference>
<evidence type="ECO:0000256" key="4">
    <source>
        <dbReference type="ARBA" id="ARBA00023163"/>
    </source>
</evidence>
<accession>A0AAV9MUG8</accession>
<feature type="compositionally biased region" description="Polar residues" evidence="6">
    <location>
        <begin position="34"/>
        <end position="64"/>
    </location>
</feature>
<comment type="caution">
    <text evidence="8">The sequence shown here is derived from an EMBL/GenBank/DDBJ whole genome shotgun (WGS) entry which is preliminary data.</text>
</comment>
<feature type="region of interest" description="Disordered" evidence="6">
    <location>
        <begin position="1"/>
        <end position="64"/>
    </location>
</feature>
<keyword evidence="3" id="KW-0238">DNA-binding</keyword>
<dbReference type="InterPro" id="IPR007219">
    <property type="entry name" value="XnlR_reg_dom"/>
</dbReference>
<evidence type="ECO:0000256" key="6">
    <source>
        <dbReference type="SAM" id="MobiDB-lite"/>
    </source>
</evidence>
<evidence type="ECO:0000256" key="5">
    <source>
        <dbReference type="ARBA" id="ARBA00023242"/>
    </source>
</evidence>
<feature type="region of interest" description="Disordered" evidence="6">
    <location>
        <begin position="154"/>
        <end position="178"/>
    </location>
</feature>
<dbReference type="Proteomes" id="UP001358417">
    <property type="component" value="Unassembled WGS sequence"/>
</dbReference>
<reference evidence="8 9" key="1">
    <citation type="submission" date="2023-08" db="EMBL/GenBank/DDBJ databases">
        <title>Black Yeasts Isolated from many extreme environments.</title>
        <authorList>
            <person name="Coleine C."/>
            <person name="Stajich J.E."/>
            <person name="Selbmann L."/>
        </authorList>
    </citation>
    <scope>NUCLEOTIDE SEQUENCE [LARGE SCALE GENOMIC DNA]</scope>
    <source>
        <strain evidence="8 9">CCFEE 5792</strain>
    </source>
</reference>
<dbReference type="SMART" id="SM00906">
    <property type="entry name" value="Fungal_trans"/>
    <property type="match status" value="1"/>
</dbReference>
<keyword evidence="9" id="KW-1185">Reference proteome</keyword>
<keyword evidence="2" id="KW-0805">Transcription regulation</keyword>